<protein>
    <submittedName>
        <fullName evidence="3">Metallophosphoesterase</fullName>
    </submittedName>
</protein>
<dbReference type="PANTHER" id="PTHR22953:SF153">
    <property type="entry name" value="PURPLE ACID PHOSPHATASE"/>
    <property type="match status" value="1"/>
</dbReference>
<dbReference type="Pfam" id="PF00149">
    <property type="entry name" value="Metallophos"/>
    <property type="match status" value="1"/>
</dbReference>
<dbReference type="InterPro" id="IPR029052">
    <property type="entry name" value="Metallo-depent_PP-like"/>
</dbReference>
<evidence type="ECO:0000313" key="4">
    <source>
        <dbReference type="Proteomes" id="UP000321362"/>
    </source>
</evidence>
<dbReference type="OrthoDB" id="9809781at2"/>
<dbReference type="Gene3D" id="3.60.21.10">
    <property type="match status" value="1"/>
</dbReference>
<dbReference type="PANTHER" id="PTHR22953">
    <property type="entry name" value="ACID PHOSPHATASE RELATED"/>
    <property type="match status" value="1"/>
</dbReference>
<dbReference type="EMBL" id="CP042437">
    <property type="protein sequence ID" value="QEC76673.1"/>
    <property type="molecule type" value="Genomic_DNA"/>
</dbReference>
<dbReference type="KEGG" id="mgk:FSB76_12190"/>
<proteinExistence type="predicted"/>
<keyword evidence="1" id="KW-0732">Signal</keyword>
<dbReference type="GO" id="GO:0003993">
    <property type="term" value="F:acid phosphatase activity"/>
    <property type="evidence" value="ECO:0007669"/>
    <property type="project" value="InterPro"/>
</dbReference>
<dbReference type="RefSeq" id="WP_147053843.1">
    <property type="nucleotide sequence ID" value="NZ_CP042437.1"/>
</dbReference>
<dbReference type="SUPFAM" id="SSF56300">
    <property type="entry name" value="Metallo-dependent phosphatases"/>
    <property type="match status" value="1"/>
</dbReference>
<evidence type="ECO:0000256" key="1">
    <source>
        <dbReference type="ARBA" id="ARBA00022729"/>
    </source>
</evidence>
<reference evidence="3 4" key="1">
    <citation type="journal article" date="2013" name="J. Microbiol.">
        <title>Mucilaginibacter ginsenosidivorax sp. nov., with ginsenoside converting activity isolated from sediment.</title>
        <authorList>
            <person name="Kim J.K."/>
            <person name="Choi T.E."/>
            <person name="Liu Q.M."/>
            <person name="Park H.Y."/>
            <person name="Yi T.H."/>
            <person name="Yoon M.H."/>
            <person name="Kim S.C."/>
            <person name="Im W.T."/>
        </authorList>
    </citation>
    <scope>NUCLEOTIDE SEQUENCE [LARGE SCALE GENOMIC DNA]</scope>
    <source>
        <strain evidence="3 4">KHI28</strain>
    </source>
</reference>
<sequence length="368" mass="41257">MIISPKYTTPVFKKDQPDDTYKFLPPPPPSGKYPYHLNVNDILPGIGDNRMIFHVVGDTGGFRDPDFQKRVPDAMASQYQTSAAANKPSFLYQLGDVVYSHGEEKYYKSQFFDPYNNYPGPIFAIAGNHDSDINPNADKPYQSLDAFAAVFCDTHQRAIPFAGDSPRKSMVQPNIYWTLDTPLATIIGLHSNVPKYGVITPEQRDWFLQELKSSAQNHPEKALLVSIHHAPYSADVNHGSSSPMIEFLEGAFTETNVWPDMVFSGHVHNYQRISKRYPNSITVPYIVAGAGGFDELHPVAHTDDERFSAESEVLNGAKLEYSCDTRHGFVRVTLERTNSGLILCAEYYTIQDKEAILVDAYNKLVPGR</sequence>
<name>A0A5B8VZ66_9SPHI</name>
<dbReference type="InterPro" id="IPR004843">
    <property type="entry name" value="Calcineurin-like_PHP"/>
</dbReference>
<gene>
    <name evidence="3" type="ORF">FSB76_12190</name>
</gene>
<keyword evidence="4" id="KW-1185">Reference proteome</keyword>
<dbReference type="Proteomes" id="UP000321362">
    <property type="component" value="Chromosome"/>
</dbReference>
<evidence type="ECO:0000259" key="2">
    <source>
        <dbReference type="Pfam" id="PF00149"/>
    </source>
</evidence>
<evidence type="ECO:0000313" key="3">
    <source>
        <dbReference type="EMBL" id="QEC76673.1"/>
    </source>
</evidence>
<feature type="domain" description="Calcineurin-like phosphoesterase" evidence="2">
    <location>
        <begin position="53"/>
        <end position="270"/>
    </location>
</feature>
<organism evidence="3 4">
    <name type="scientific">Mucilaginibacter ginsenosidivorax</name>
    <dbReference type="NCBI Taxonomy" id="862126"/>
    <lineage>
        <taxon>Bacteria</taxon>
        <taxon>Pseudomonadati</taxon>
        <taxon>Bacteroidota</taxon>
        <taxon>Sphingobacteriia</taxon>
        <taxon>Sphingobacteriales</taxon>
        <taxon>Sphingobacteriaceae</taxon>
        <taxon>Mucilaginibacter</taxon>
    </lineage>
</organism>
<dbReference type="AlphaFoldDB" id="A0A5B8VZ66"/>
<accession>A0A5B8VZ66</accession>
<dbReference type="InterPro" id="IPR039331">
    <property type="entry name" value="PAPs-like"/>
</dbReference>